<evidence type="ECO:0000313" key="4">
    <source>
        <dbReference type="EnsemblMetazoa" id="ASIC008409-PA"/>
    </source>
</evidence>
<dbReference type="Gene3D" id="2.30.42.10">
    <property type="match status" value="1"/>
</dbReference>
<dbReference type="PANTHER" id="PTHR45945">
    <property type="entry name" value="REGULATOR OF G-PROTEIN SIGNALING LOCO"/>
    <property type="match status" value="1"/>
</dbReference>
<dbReference type="GO" id="GO:0008277">
    <property type="term" value="P:regulation of G protein-coupled receptor signaling pathway"/>
    <property type="evidence" value="ECO:0007669"/>
    <property type="project" value="TreeGrafter"/>
</dbReference>
<dbReference type="InterPro" id="IPR001478">
    <property type="entry name" value="PDZ"/>
</dbReference>
<reference evidence="4" key="2">
    <citation type="submission" date="2020-05" db="UniProtKB">
        <authorList>
            <consortium name="EnsemblMetazoa"/>
        </authorList>
    </citation>
    <scope>IDENTIFICATION</scope>
</reference>
<evidence type="ECO:0000259" key="2">
    <source>
        <dbReference type="PROSITE" id="PS50106"/>
    </source>
</evidence>
<feature type="compositionally biased region" description="Gly residues" evidence="1">
    <location>
        <begin position="881"/>
        <end position="891"/>
    </location>
</feature>
<dbReference type="OMA" id="HYRKSHP"/>
<evidence type="ECO:0000313" key="3">
    <source>
        <dbReference type="EMBL" id="KFB40882.1"/>
    </source>
</evidence>
<dbReference type="PROSITE" id="PS50106">
    <property type="entry name" value="PDZ"/>
    <property type="match status" value="1"/>
</dbReference>
<dbReference type="InterPro" id="IPR036034">
    <property type="entry name" value="PDZ_sf"/>
</dbReference>
<dbReference type="AlphaFoldDB" id="A0A084VSD8"/>
<dbReference type="VEuPathDB" id="VectorBase:ASIS010145"/>
<dbReference type="CDD" id="cd06710">
    <property type="entry name" value="PDZ_RGS12-like"/>
    <property type="match status" value="1"/>
</dbReference>
<dbReference type="VEuPathDB" id="VectorBase:ASIC008409"/>
<organism evidence="3">
    <name type="scientific">Anopheles sinensis</name>
    <name type="common">Mosquito</name>
    <dbReference type="NCBI Taxonomy" id="74873"/>
    <lineage>
        <taxon>Eukaryota</taxon>
        <taxon>Metazoa</taxon>
        <taxon>Ecdysozoa</taxon>
        <taxon>Arthropoda</taxon>
        <taxon>Hexapoda</taxon>
        <taxon>Insecta</taxon>
        <taxon>Pterygota</taxon>
        <taxon>Neoptera</taxon>
        <taxon>Endopterygota</taxon>
        <taxon>Diptera</taxon>
        <taxon>Nematocera</taxon>
        <taxon>Culicoidea</taxon>
        <taxon>Culicidae</taxon>
        <taxon>Anophelinae</taxon>
        <taxon>Anopheles</taxon>
    </lineage>
</organism>
<dbReference type="SMART" id="SM00228">
    <property type="entry name" value="PDZ"/>
    <property type="match status" value="1"/>
</dbReference>
<evidence type="ECO:0000256" key="1">
    <source>
        <dbReference type="SAM" id="MobiDB-lite"/>
    </source>
</evidence>
<proteinExistence type="predicted"/>
<feature type="compositionally biased region" description="Polar residues" evidence="1">
    <location>
        <begin position="472"/>
        <end position="491"/>
    </location>
</feature>
<dbReference type="EMBL" id="ATLV01015922">
    <property type="status" value="NOT_ANNOTATED_CDS"/>
    <property type="molecule type" value="Genomic_DNA"/>
</dbReference>
<dbReference type="GO" id="GO:0005886">
    <property type="term" value="C:plasma membrane"/>
    <property type="evidence" value="ECO:0007669"/>
    <property type="project" value="TreeGrafter"/>
</dbReference>
<dbReference type="InterPro" id="IPR046995">
    <property type="entry name" value="RGS10/12/14-like"/>
</dbReference>
<feature type="compositionally biased region" description="Basic and acidic residues" evidence="1">
    <location>
        <begin position="939"/>
        <end position="951"/>
    </location>
</feature>
<evidence type="ECO:0000313" key="5">
    <source>
        <dbReference type="Proteomes" id="UP000030765"/>
    </source>
</evidence>
<feature type="region of interest" description="Disordered" evidence="1">
    <location>
        <begin position="866"/>
        <end position="912"/>
    </location>
</feature>
<accession>A0A084VSD8</accession>
<gene>
    <name evidence="3" type="ORF">ZHAS_00008409</name>
</gene>
<feature type="region of interest" description="Disordered" evidence="1">
    <location>
        <begin position="1"/>
        <end position="27"/>
    </location>
</feature>
<dbReference type="GO" id="GO:0005096">
    <property type="term" value="F:GTPase activator activity"/>
    <property type="evidence" value="ECO:0007669"/>
    <property type="project" value="InterPro"/>
</dbReference>
<name>A0A084VSD8_ANOSI</name>
<dbReference type="PANTHER" id="PTHR45945:SF3">
    <property type="entry name" value="REGULATOR OF G-PROTEIN SIGNALING LOCO"/>
    <property type="match status" value="1"/>
</dbReference>
<dbReference type="EMBL" id="KE525044">
    <property type="protein sequence ID" value="KFB40882.1"/>
    <property type="molecule type" value="Genomic_DNA"/>
</dbReference>
<feature type="compositionally biased region" description="Gly residues" evidence="1">
    <location>
        <begin position="1"/>
        <end position="15"/>
    </location>
</feature>
<dbReference type="OrthoDB" id="196547at2759"/>
<protein>
    <submittedName>
        <fullName evidence="3">AGAP002411-PB-like protein</fullName>
    </submittedName>
    <submittedName>
        <fullName evidence="4">PDZ domain-containing protein</fullName>
    </submittedName>
</protein>
<dbReference type="SUPFAM" id="SSF50156">
    <property type="entry name" value="PDZ domain-like"/>
    <property type="match status" value="1"/>
</dbReference>
<feature type="region of interest" description="Disordered" evidence="1">
    <location>
        <begin position="141"/>
        <end position="189"/>
    </location>
</feature>
<dbReference type="GO" id="GO:0005737">
    <property type="term" value="C:cytoplasm"/>
    <property type="evidence" value="ECO:0007669"/>
    <property type="project" value="TreeGrafter"/>
</dbReference>
<feature type="region of interest" description="Disordered" evidence="1">
    <location>
        <begin position="417"/>
        <end position="493"/>
    </location>
</feature>
<dbReference type="SUPFAM" id="SSF50729">
    <property type="entry name" value="PH domain-like"/>
    <property type="match status" value="1"/>
</dbReference>
<reference evidence="3 5" key="1">
    <citation type="journal article" date="2014" name="BMC Genomics">
        <title>Genome sequence of Anopheles sinensis provides insight into genetics basis of mosquito competence for malaria parasites.</title>
        <authorList>
            <person name="Zhou D."/>
            <person name="Zhang D."/>
            <person name="Ding G."/>
            <person name="Shi L."/>
            <person name="Hou Q."/>
            <person name="Ye Y."/>
            <person name="Xu Y."/>
            <person name="Zhou H."/>
            <person name="Xiong C."/>
            <person name="Li S."/>
            <person name="Yu J."/>
            <person name="Hong S."/>
            <person name="Yu X."/>
            <person name="Zou P."/>
            <person name="Chen C."/>
            <person name="Chang X."/>
            <person name="Wang W."/>
            <person name="Lv Y."/>
            <person name="Sun Y."/>
            <person name="Ma L."/>
            <person name="Shen B."/>
            <person name="Zhu C."/>
        </authorList>
    </citation>
    <scope>NUCLEOTIDE SEQUENCE [LARGE SCALE GENOMIC DNA]</scope>
</reference>
<dbReference type="STRING" id="74873.A0A084VSD8"/>
<feature type="region of interest" description="Disordered" evidence="1">
    <location>
        <begin position="933"/>
        <end position="962"/>
    </location>
</feature>
<dbReference type="Pfam" id="PF00595">
    <property type="entry name" value="PDZ"/>
    <property type="match status" value="1"/>
</dbReference>
<dbReference type="GO" id="GO:0005634">
    <property type="term" value="C:nucleus"/>
    <property type="evidence" value="ECO:0007669"/>
    <property type="project" value="TreeGrafter"/>
</dbReference>
<feature type="domain" description="PDZ" evidence="2">
    <location>
        <begin position="30"/>
        <end position="107"/>
    </location>
</feature>
<keyword evidence="5" id="KW-1185">Reference proteome</keyword>
<sequence length="1022" mass="109216">MHAGAGSGGVSGGGAAHRRRKKRSNYGIRTVEVNRGSNGFGFTISGQQPCILSCIVTGSPADLAGLRAGDFLISVNGLNVSKLPHESVVQLIGGTHGTIRMAIAENYYSDSSDEDILFQHSGQQARARPKYPHKAKFSRAIASSGGANGPNVGGTERSIAGSGGPAGQEELTRNDSSPPPPGTTAYNVIHSPNASNSCDISNVSAMVRSVQLGSAEDELAGGQCAGPSGQERHSALEYQAVVGYLGTIEMPKQIATSSKLQTVRSCIRKMRQEKRNPTTVLMTILPSCLNLTNTSNNLIAKYASARLSYVSSSSESDNKYFGLVTSAIYADGLMCDSADDVLLMSHPRKDVVISNSCHVFVIDGKLAVEHELHLEKAAIFRIVCTKDPITNLCLEFPSNSEYVVNLIRSMYSLKSPVKPGEGGSGSGSRKPPVARSLNLDGAGAGRFPRNRSDPRLNPSRADGDAHDVLAANSPQPSNHSEITTTSSNSDSGIGFHNDCRNISDRILLVDFPGMLGPQQQRLLQQQQIANVRAHYRKSHPFLRPAGIINEIPPKMDDPIRNIRSTTGAMVGPAHSSRLNGGLQIAHGKSKSADYSYPSTSAGGASGGFVDRLTVRARPDPKVFASDRSPSKENVLNAYMHDEVAGRGLEPPDSEALMPLGVMEDPWTYDGRTLDEQGNVVEERPIDVPPMENLFLDLDRYNNDNVKNSLLAARSCDDMILSLGKESMTQRTNGGGQRDGDGAPADVLLDVEAYERLKVKLSIDDLTLISVVSEHEAGAPPDNGSSQHVFLQPLKPVKRSKKACTTHTSRSATGKLAAIHHDDIQHGGVRHRGDKLAAYKLSPKVFGLPRPISISFENISTLSATDGTGHSGRDSAANGGACLEGGGNGSGHKGSHKPGNGTPGGSGRKSRSAKRLSGGFSAIWGSLQELRSGGGFGKSNVEESGRGKHDETIGPIDDPSKKKNRERRLSGLKLLEATYSEPDLRYDEKLRLLVIRQTYTYSVDTPCRANDEAEFVKNSRNLD</sequence>
<dbReference type="Gene3D" id="2.30.29.30">
    <property type="entry name" value="Pleckstrin-homology domain (PH domain)/Phosphotyrosine-binding domain (PTB)"/>
    <property type="match status" value="1"/>
</dbReference>
<dbReference type="InterPro" id="IPR011993">
    <property type="entry name" value="PH-like_dom_sf"/>
</dbReference>
<dbReference type="Proteomes" id="UP000030765">
    <property type="component" value="Unassembled WGS sequence"/>
</dbReference>
<dbReference type="EnsemblMetazoa" id="ASIC008409-RA">
    <property type="protein sequence ID" value="ASIC008409-PA"/>
    <property type="gene ID" value="ASIC008409"/>
</dbReference>